<dbReference type="Gene3D" id="1.20.1250.20">
    <property type="entry name" value="MFS general substrate transporter like domains"/>
    <property type="match status" value="1"/>
</dbReference>
<gene>
    <name evidence="9" type="ORF">TRUGW13939_10901</name>
</gene>
<reference evidence="10" key="1">
    <citation type="submission" date="2020-06" db="EMBL/GenBank/DDBJ databases">
        <title>A chromosome-scale genome assembly of Talaromyces rugulosus W13939.</title>
        <authorList>
            <person name="Wang B."/>
            <person name="Guo L."/>
            <person name="Ye K."/>
            <person name="Wang L."/>
        </authorList>
    </citation>
    <scope>NUCLEOTIDE SEQUENCE [LARGE SCALE GENOMIC DNA]</scope>
    <source>
        <strain evidence="10">W13939</strain>
    </source>
</reference>
<keyword evidence="10" id="KW-1185">Reference proteome</keyword>
<dbReference type="InterPro" id="IPR036259">
    <property type="entry name" value="MFS_trans_sf"/>
</dbReference>
<comment type="subcellular location">
    <subcellularLocation>
        <location evidence="1">Membrane</location>
        <topology evidence="1">Multi-pass membrane protein</topology>
    </subcellularLocation>
</comment>
<dbReference type="KEGG" id="trg:TRUGW13939_10901"/>
<evidence type="ECO:0000256" key="8">
    <source>
        <dbReference type="SAM" id="Phobius"/>
    </source>
</evidence>
<name>A0A7H8RBB8_TALRU</name>
<keyword evidence="3 8" id="KW-0812">Transmembrane</keyword>
<dbReference type="Proteomes" id="UP000509510">
    <property type="component" value="Chromosome VI"/>
</dbReference>
<protein>
    <recommendedName>
        <fullName evidence="11">Major facilitator superfamily (MFS) profile domain-containing protein</fullName>
    </recommendedName>
</protein>
<evidence type="ECO:0008006" key="11">
    <source>
        <dbReference type="Google" id="ProtNLM"/>
    </source>
</evidence>
<keyword evidence="5 8" id="KW-0472">Membrane</keyword>
<feature type="transmembrane region" description="Helical" evidence="8">
    <location>
        <begin position="405"/>
        <end position="424"/>
    </location>
</feature>
<evidence type="ECO:0000256" key="4">
    <source>
        <dbReference type="ARBA" id="ARBA00022989"/>
    </source>
</evidence>
<feature type="region of interest" description="Disordered" evidence="7">
    <location>
        <begin position="1"/>
        <end position="38"/>
    </location>
</feature>
<feature type="transmembrane region" description="Helical" evidence="8">
    <location>
        <begin position="198"/>
        <end position="218"/>
    </location>
</feature>
<dbReference type="Pfam" id="PF07690">
    <property type="entry name" value="MFS_1"/>
    <property type="match status" value="1"/>
</dbReference>
<feature type="transmembrane region" description="Helical" evidence="8">
    <location>
        <begin position="230"/>
        <end position="252"/>
    </location>
</feature>
<feature type="transmembrane region" description="Helical" evidence="8">
    <location>
        <begin position="436"/>
        <end position="459"/>
    </location>
</feature>
<dbReference type="FunFam" id="1.20.1250.20:FF:000065">
    <property type="entry name" value="Putative MFS pantothenate transporter"/>
    <property type="match status" value="1"/>
</dbReference>
<sequence length="464" mass="52107">MAEVREGKAAIAQSTRADVHPADSSSANTELSSEPAQKKTFGKRLKEVVWDTFDYPPAERKFVSKIDFFILTWAGFSYFSKNLNSNNVSNAYVSGMKEELNVVGNEYQTFTTMWTIGYVISQIPSQMICTRVRLSLWCPSWELFWVIITFASAAVKTPHQLYICRFFVGLAEGTFYPAVHTVLGGWYTKRELAKRACIFFGSAFVGSMFSGYLQAALYSGMNGVGGLSGWRWLFVFDGVITFPMAIWGYLALPDLPANTRAPWLKPHEREMAIERMKRAGKQPNEPITWTGVKRVLSKWHFWVYTAYYTYPVTDINTYPTVMNAITILTTLIYGWTSDSIGLRSPIVYFSLTVCFFAAMNLAIWDGVPFGLKWASYYLTGFAQGSGPVFLTMVNEVCAGDSLERLIILGSTNSIAYAFNAWIPLLSYNTTYAPRFLVGNSITVALIVCAAATLTLALYLQRRDE</sequence>
<keyword evidence="4 8" id="KW-1133">Transmembrane helix</keyword>
<keyword evidence="2" id="KW-0813">Transport</keyword>
<dbReference type="GeneID" id="55998380"/>
<evidence type="ECO:0000313" key="10">
    <source>
        <dbReference type="Proteomes" id="UP000509510"/>
    </source>
</evidence>
<feature type="compositionally biased region" description="Polar residues" evidence="7">
    <location>
        <begin position="23"/>
        <end position="35"/>
    </location>
</feature>
<evidence type="ECO:0000256" key="6">
    <source>
        <dbReference type="ARBA" id="ARBA00037968"/>
    </source>
</evidence>
<evidence type="ECO:0000256" key="1">
    <source>
        <dbReference type="ARBA" id="ARBA00004141"/>
    </source>
</evidence>
<evidence type="ECO:0000256" key="3">
    <source>
        <dbReference type="ARBA" id="ARBA00022692"/>
    </source>
</evidence>
<evidence type="ECO:0000256" key="2">
    <source>
        <dbReference type="ARBA" id="ARBA00022448"/>
    </source>
</evidence>
<feature type="transmembrane region" description="Helical" evidence="8">
    <location>
        <begin position="346"/>
        <end position="364"/>
    </location>
</feature>
<dbReference type="OrthoDB" id="3639251at2759"/>
<organism evidence="9 10">
    <name type="scientific">Talaromyces rugulosus</name>
    <name type="common">Penicillium rugulosum</name>
    <dbReference type="NCBI Taxonomy" id="121627"/>
    <lineage>
        <taxon>Eukaryota</taxon>
        <taxon>Fungi</taxon>
        <taxon>Dikarya</taxon>
        <taxon>Ascomycota</taxon>
        <taxon>Pezizomycotina</taxon>
        <taxon>Eurotiomycetes</taxon>
        <taxon>Eurotiomycetidae</taxon>
        <taxon>Eurotiales</taxon>
        <taxon>Trichocomaceae</taxon>
        <taxon>Talaromyces</taxon>
        <taxon>Talaromyces sect. Islandici</taxon>
    </lineage>
</organism>
<comment type="similarity">
    <text evidence="6">Belongs to the major facilitator superfamily. Allantoate permease family.</text>
</comment>
<accession>A0A7H8RBB8</accession>
<evidence type="ECO:0000256" key="7">
    <source>
        <dbReference type="SAM" id="MobiDB-lite"/>
    </source>
</evidence>
<evidence type="ECO:0000313" key="9">
    <source>
        <dbReference type="EMBL" id="QKX63730.1"/>
    </source>
</evidence>
<feature type="transmembrane region" description="Helical" evidence="8">
    <location>
        <begin position="376"/>
        <end position="393"/>
    </location>
</feature>
<dbReference type="PANTHER" id="PTHR43791:SF39">
    <property type="entry name" value="TRANSPORTER LIZ1_SEO1, PUTATIVE (AFU_ORTHOLOGUE AFUA_3G00980)-RELATED"/>
    <property type="match status" value="1"/>
</dbReference>
<dbReference type="AlphaFoldDB" id="A0A7H8RBB8"/>
<proteinExistence type="inferred from homology"/>
<dbReference type="GO" id="GO:0022857">
    <property type="term" value="F:transmembrane transporter activity"/>
    <property type="evidence" value="ECO:0007669"/>
    <property type="project" value="InterPro"/>
</dbReference>
<dbReference type="SUPFAM" id="SSF103473">
    <property type="entry name" value="MFS general substrate transporter"/>
    <property type="match status" value="1"/>
</dbReference>
<dbReference type="EMBL" id="CP055903">
    <property type="protein sequence ID" value="QKX63730.1"/>
    <property type="molecule type" value="Genomic_DNA"/>
</dbReference>
<feature type="transmembrane region" description="Helical" evidence="8">
    <location>
        <begin position="166"/>
        <end position="186"/>
    </location>
</feature>
<evidence type="ECO:0000256" key="5">
    <source>
        <dbReference type="ARBA" id="ARBA00023136"/>
    </source>
</evidence>
<dbReference type="GO" id="GO:0016020">
    <property type="term" value="C:membrane"/>
    <property type="evidence" value="ECO:0007669"/>
    <property type="project" value="UniProtKB-SubCell"/>
</dbReference>
<dbReference type="PANTHER" id="PTHR43791">
    <property type="entry name" value="PERMEASE-RELATED"/>
    <property type="match status" value="1"/>
</dbReference>
<dbReference type="RefSeq" id="XP_035349904.1">
    <property type="nucleotide sequence ID" value="XM_035494011.1"/>
</dbReference>
<dbReference type="InterPro" id="IPR011701">
    <property type="entry name" value="MFS"/>
</dbReference>